<keyword evidence="6" id="KW-1185">Reference proteome</keyword>
<feature type="region of interest" description="Disordered" evidence="3">
    <location>
        <begin position="786"/>
        <end position="810"/>
    </location>
</feature>
<dbReference type="SUPFAM" id="SSF53098">
    <property type="entry name" value="Ribonuclease H-like"/>
    <property type="match status" value="1"/>
</dbReference>
<dbReference type="InterPro" id="IPR012337">
    <property type="entry name" value="RNaseH-like_sf"/>
</dbReference>
<keyword evidence="1" id="KW-0479">Metal-binding</keyword>
<evidence type="ECO:0000256" key="2">
    <source>
        <dbReference type="ARBA" id="ARBA00022801"/>
    </source>
</evidence>
<feature type="region of interest" description="Disordered" evidence="3">
    <location>
        <begin position="1482"/>
        <end position="1583"/>
    </location>
</feature>
<feature type="region of interest" description="Disordered" evidence="3">
    <location>
        <begin position="1630"/>
        <end position="1678"/>
    </location>
</feature>
<dbReference type="Pfam" id="PF13976">
    <property type="entry name" value="gag_pre-integrs"/>
    <property type="match status" value="1"/>
</dbReference>
<dbReference type="CDD" id="cd09272">
    <property type="entry name" value="RNase_HI_RT_Ty1"/>
    <property type="match status" value="1"/>
</dbReference>
<accession>A0ABQ5DA60</accession>
<dbReference type="Pfam" id="PF25597">
    <property type="entry name" value="SH3_retrovirus"/>
    <property type="match status" value="1"/>
</dbReference>
<evidence type="ECO:0000313" key="6">
    <source>
        <dbReference type="Proteomes" id="UP001151760"/>
    </source>
</evidence>
<feature type="compositionally biased region" description="Basic and acidic residues" evidence="3">
    <location>
        <begin position="2156"/>
        <end position="2167"/>
    </location>
</feature>
<dbReference type="Pfam" id="PF07727">
    <property type="entry name" value="RVT_2"/>
    <property type="match status" value="1"/>
</dbReference>
<protein>
    <submittedName>
        <fullName evidence="5">Ribonuclease H-like domain-containing protein</fullName>
    </submittedName>
</protein>
<dbReference type="Gene3D" id="3.30.420.10">
    <property type="entry name" value="Ribonuclease H-like superfamily/Ribonuclease H"/>
    <property type="match status" value="1"/>
</dbReference>
<feature type="compositionally biased region" description="Acidic residues" evidence="3">
    <location>
        <begin position="1641"/>
        <end position="1655"/>
    </location>
</feature>
<evidence type="ECO:0000259" key="4">
    <source>
        <dbReference type="PROSITE" id="PS50994"/>
    </source>
</evidence>
<dbReference type="Pfam" id="PF00665">
    <property type="entry name" value="rve"/>
    <property type="match status" value="1"/>
</dbReference>
<gene>
    <name evidence="5" type="ORF">Tco_0926530</name>
</gene>
<dbReference type="InterPro" id="IPR025724">
    <property type="entry name" value="GAG-pre-integrase_dom"/>
</dbReference>
<feature type="compositionally biased region" description="Basic residues" evidence="3">
    <location>
        <begin position="1922"/>
        <end position="1940"/>
    </location>
</feature>
<dbReference type="InterPro" id="IPR043502">
    <property type="entry name" value="DNA/RNA_pol_sf"/>
</dbReference>
<feature type="domain" description="Integrase catalytic" evidence="4">
    <location>
        <begin position="447"/>
        <end position="613"/>
    </location>
</feature>
<dbReference type="SUPFAM" id="SSF56672">
    <property type="entry name" value="DNA/RNA polymerases"/>
    <property type="match status" value="1"/>
</dbReference>
<dbReference type="InterPro" id="IPR039537">
    <property type="entry name" value="Retrotran_Ty1/copia-like"/>
</dbReference>
<dbReference type="PANTHER" id="PTHR42648:SF32">
    <property type="entry name" value="RIBONUCLEASE H-LIKE DOMAIN, GAG-PRE-INTEGRASE DOMAIN PROTEIN-RELATED"/>
    <property type="match status" value="1"/>
</dbReference>
<reference evidence="5" key="2">
    <citation type="submission" date="2022-01" db="EMBL/GenBank/DDBJ databases">
        <authorList>
            <person name="Yamashiro T."/>
            <person name="Shiraishi A."/>
            <person name="Satake H."/>
            <person name="Nakayama K."/>
        </authorList>
    </citation>
    <scope>NUCLEOTIDE SEQUENCE</scope>
</reference>
<dbReference type="PROSITE" id="PS50994">
    <property type="entry name" value="INTEGRASE"/>
    <property type="match status" value="1"/>
</dbReference>
<evidence type="ECO:0000313" key="5">
    <source>
        <dbReference type="EMBL" id="GJT36111.1"/>
    </source>
</evidence>
<dbReference type="PANTHER" id="PTHR42648">
    <property type="entry name" value="TRANSPOSASE, PUTATIVE-RELATED"/>
    <property type="match status" value="1"/>
</dbReference>
<dbReference type="Proteomes" id="UP001151760">
    <property type="component" value="Unassembled WGS sequence"/>
</dbReference>
<feature type="compositionally biased region" description="Pro residues" evidence="3">
    <location>
        <begin position="1509"/>
        <end position="1525"/>
    </location>
</feature>
<feature type="region of interest" description="Disordered" evidence="3">
    <location>
        <begin position="1895"/>
        <end position="1941"/>
    </location>
</feature>
<name>A0ABQ5DA60_9ASTR</name>
<comment type="caution">
    <text evidence="5">The sequence shown here is derived from an EMBL/GenBank/DDBJ whole genome shotgun (WGS) entry which is preliminary data.</text>
</comment>
<feature type="region of interest" description="Disordered" evidence="3">
    <location>
        <begin position="250"/>
        <end position="296"/>
    </location>
</feature>
<feature type="region of interest" description="Disordered" evidence="3">
    <location>
        <begin position="733"/>
        <end position="767"/>
    </location>
</feature>
<dbReference type="CDD" id="cd22541">
    <property type="entry name" value="SP5_N"/>
    <property type="match status" value="1"/>
</dbReference>
<feature type="compositionally biased region" description="Low complexity" evidence="3">
    <location>
        <begin position="1492"/>
        <end position="1504"/>
    </location>
</feature>
<reference evidence="5" key="1">
    <citation type="journal article" date="2022" name="Int. J. Mol. Sci.">
        <title>Draft Genome of Tanacetum Coccineum: Genomic Comparison of Closely Related Tanacetum-Family Plants.</title>
        <authorList>
            <person name="Yamashiro T."/>
            <person name="Shiraishi A."/>
            <person name="Nakayama K."/>
            <person name="Satake H."/>
        </authorList>
    </citation>
    <scope>NUCLEOTIDE SEQUENCE</scope>
</reference>
<dbReference type="EMBL" id="BQNB010015108">
    <property type="protein sequence ID" value="GJT36111.1"/>
    <property type="molecule type" value="Genomic_DNA"/>
</dbReference>
<keyword evidence="2" id="KW-0378">Hydrolase</keyword>
<dbReference type="InterPro" id="IPR036397">
    <property type="entry name" value="RNaseH_sf"/>
</dbReference>
<feature type="compositionally biased region" description="Basic and acidic residues" evidence="3">
    <location>
        <begin position="1895"/>
        <end position="1914"/>
    </location>
</feature>
<organism evidence="5 6">
    <name type="scientific">Tanacetum coccineum</name>
    <dbReference type="NCBI Taxonomy" id="301880"/>
    <lineage>
        <taxon>Eukaryota</taxon>
        <taxon>Viridiplantae</taxon>
        <taxon>Streptophyta</taxon>
        <taxon>Embryophyta</taxon>
        <taxon>Tracheophyta</taxon>
        <taxon>Spermatophyta</taxon>
        <taxon>Magnoliopsida</taxon>
        <taxon>eudicotyledons</taxon>
        <taxon>Gunneridae</taxon>
        <taxon>Pentapetalae</taxon>
        <taxon>asterids</taxon>
        <taxon>campanulids</taxon>
        <taxon>Asterales</taxon>
        <taxon>Asteraceae</taxon>
        <taxon>Asteroideae</taxon>
        <taxon>Anthemideae</taxon>
        <taxon>Anthemidinae</taxon>
        <taxon>Tanacetum</taxon>
    </lineage>
</organism>
<feature type="compositionally biased region" description="Polar residues" evidence="3">
    <location>
        <begin position="792"/>
        <end position="810"/>
    </location>
</feature>
<sequence length="2379" mass="269623">MFKWAMEMEHYLEYIDNEVWKVIQNGNSKKRVTKGKDGVYRILPPTTQAEQVADEKERKARTLLLMAVPKDHLRPFTISSKESLEKGYDRFQKLLSQLDALGASVSDEDANHKFLRSLPPAWDTNSFIKQGIKPHHNSGSYSSYTTSSSKATPTATPGLADEVIHSFLATNADDVDLIHEDLDQIDDLDLEEMDINWQIAMTAIKIKKFYKKTVLGSLELLFGNTVYNANSTVLLSCPTNDSVSGNKELSGTHIKSGTSSFNTGKQHVNSGSMYVNSGTKNKSGSSRVNTGKQNANSGRVHVNTARITRPVLSNPTSQGTMGTAVKTSAGCVWRKTTPLSNTNSGPTPDSNVHDHPLKHMEHRGIFDSGCSGHMTGNGGTNLEDYQELNKSLLKRLGHLNFKNLNKLVKDNLVRGLPSKSFKNDHTCVACQKGKQHKASCKAKMDRYVTHPLHTLHMDLFGPTSVRSINHASYCLVITDDCSRFCWVFFLAKKDETSSILKTFIRQIENQLNQKVKIIRSDNGTEFKNRGMLEFCGEKGIKQEFSNARTPQQNGVAERMNRTLIEAARTMLADSLLPTTFWAEAVNTACYTFNRVRVTKPQNKTPYELLFGHKPILSYIRPFGCHVTILNTLSPLGKFDGKSDEGFLVGYSVNSKAFRVYNLATKRVEVNLHVNFLEEKPNVQGLGHRWMFDLDYLTDSMNYIPVSLQNQANPAGSKEVIDIDVQTEEAEELLVVSSTSRKAAGSEHNATKKSHSSKKPSSTPISKSADDIMVFRKELDALALKHLGPVPTKTPTSTNPVNTGSGNLNTGNEQVSPGHIEAVSPSAHNVEEVFSDDDDDEMPEIRIYDKSSEGIFEQASYDDDGVITDFNNLPDEVDVITNPTLRIHNAHPQSQILGDPNTPVQTRSSLKKITEAHALFGTKKKDRSPEWKMGSWVIEKHGYKRGTIDKTLFIRRNKKDIMLVQVYVDDIIFGSTNKSWCAEFETLMQSRFQMSSMGELTFFLGLQVKQNNEGIFISQDKRGSFDVGNSKTSHLNACRRDFFKYLKGKPNLGLWYPRDSPLDLEAFSDSDYGGSNLDRKSTTGGCQFLGQRLISWQCKKQTIVATSTTEAEYVAAAHCCGQVLWVQNQLLDYGFNFMNTKIHIDNESTICIVKNPVYHSKTKHIEIRHHFIRDCYEKKLISVEKIHTDLNVADLLTKPFDGPRYYLVLKRVKQDQLGDGKESASTKFLKIQIFSPSVPMAQLKYCDKHNQVGFLFKPTESAGYTEIVDFLRRSKLRYALTHNPPVYDSLVKQFWQTATARTLADGTQQLNATIDTIEYTITEESVRRQLQLADASGIHMLQNEEIFAGLQNIGYVNDRTFTFWKSHFTPQWRFLIHHILHCLSSKSGGWDQFGSNIAIALICLSTGRDFNFSKLIFDGMISNLKSKSKFLMYPRFLQMILNVQTENKNLFVPVLLTKKIFGNMKRGFQGIHRPLLPVMLTIDAGQPQPSADPTPSQSIPTTSSSHVQIPQPPPNATHSVQPPPQPSIVQPTAITPPTQPVQTTSPPPVSSIPDIQPTQPPSPQIPSPSFHDTEASISSEESEQLRNLMDIVPRLESRVKSLEKELSETKQTLGTAILQLIEKVKKLENKLKKKRKSKETKDAEDQDQEVPFETDQGDTFVTPEKSKGSGEAQEEQISPSTLEAAQILTIVASEGFKGSQAPLAQVNTGEVSALKLILSASKTSKELQELADLEEAKRVQAEMDVETQRQIDLDALLARRLVEQEEEAAREALATEFDYIQARLNADQILAEKIQQEEREQYSVEERAKFLHDTIAAQRKFLAEQRSAIIRNKPPTISQLRNQMITYLKHVANKKHAELKSKSFEEIQVLYERYKKQDQTFVAIGSEEDERAIKKMNEKDDDKEEEKKDESVHEEAQEEEGAKKRKLGTRRKLKAKRRKHGSSLTREDDDLKICLHISPDEDKVIDVESLDHQYPIIEWQSFFLTTKPQHDQTKPDEDIYLNKVTRSNGHQRFFRTLMGVLSILDREDLKVIYELVMEEYKDRLPEGFDRMLWGDLMIMFNQGDTADFWDTQQDWKLISWKLHSSSGVHTIMTSTGLVFHMLVESKYPLTKEVLSQMLELKLETEEESSMALELIKFVRHQLEEFEDSNDDDTVTSTHEDEERMEKSNLKDSIGRKMLTKREEKKMNLLHEEVLGEEGAKKRKVRAQGGSLKQNGEGMALVYKRRCGFEDYAYIIAPDEGTKEDLKVIYELVMEEYKDRLPEGFDRMLWGDLMIMFNQGDTADFWDTQQDWKLISWKLHSSSGVHTIMTSTGLVFHMLVESKYPLTKEVLSKMLELKLETEEESSMALELIKFVRHQLEEFEDSNDDDTVTSTHEDEERV</sequence>
<evidence type="ECO:0000256" key="3">
    <source>
        <dbReference type="SAM" id="MobiDB-lite"/>
    </source>
</evidence>
<dbReference type="InterPro" id="IPR013103">
    <property type="entry name" value="RVT_2"/>
</dbReference>
<evidence type="ECO:0000256" key="1">
    <source>
        <dbReference type="ARBA" id="ARBA00022723"/>
    </source>
</evidence>
<dbReference type="InterPro" id="IPR057670">
    <property type="entry name" value="SH3_retrovirus"/>
</dbReference>
<dbReference type="InterPro" id="IPR001584">
    <property type="entry name" value="Integrase_cat-core"/>
</dbReference>
<feature type="compositionally biased region" description="Low complexity" evidence="3">
    <location>
        <begin position="1526"/>
        <end position="1543"/>
    </location>
</feature>
<feature type="region of interest" description="Disordered" evidence="3">
    <location>
        <begin position="2146"/>
        <end position="2167"/>
    </location>
</feature>
<proteinExistence type="predicted"/>